<dbReference type="Proteomes" id="UP000828390">
    <property type="component" value="Unassembled WGS sequence"/>
</dbReference>
<comment type="caution">
    <text evidence="1">The sequence shown here is derived from an EMBL/GenBank/DDBJ whole genome shotgun (WGS) entry which is preliminary data.</text>
</comment>
<protein>
    <submittedName>
        <fullName evidence="1">Uncharacterized protein</fullName>
    </submittedName>
</protein>
<keyword evidence="2" id="KW-1185">Reference proteome</keyword>
<proteinExistence type="predicted"/>
<organism evidence="1 2">
    <name type="scientific">Dreissena polymorpha</name>
    <name type="common">Zebra mussel</name>
    <name type="synonym">Mytilus polymorpha</name>
    <dbReference type="NCBI Taxonomy" id="45954"/>
    <lineage>
        <taxon>Eukaryota</taxon>
        <taxon>Metazoa</taxon>
        <taxon>Spiralia</taxon>
        <taxon>Lophotrochozoa</taxon>
        <taxon>Mollusca</taxon>
        <taxon>Bivalvia</taxon>
        <taxon>Autobranchia</taxon>
        <taxon>Heteroconchia</taxon>
        <taxon>Euheterodonta</taxon>
        <taxon>Imparidentia</taxon>
        <taxon>Neoheterodontei</taxon>
        <taxon>Myida</taxon>
        <taxon>Dreissenoidea</taxon>
        <taxon>Dreissenidae</taxon>
        <taxon>Dreissena</taxon>
    </lineage>
</organism>
<accession>A0A9D4CL70</accession>
<evidence type="ECO:0000313" key="1">
    <source>
        <dbReference type="EMBL" id="KAH3726736.1"/>
    </source>
</evidence>
<gene>
    <name evidence="1" type="ORF">DPMN_052605</name>
</gene>
<sequence length="104" mass="10855">MPALTASAGMLSGPGDLSFCNCLLALLISSFVGVQHLIGRSLVAGRITGGSAGACLLRSSWKCSILLFFFCPSSSVITPPFLSLTGLSGLENFPSNLLVMEYRP</sequence>
<reference evidence="1" key="1">
    <citation type="journal article" date="2019" name="bioRxiv">
        <title>The Genome of the Zebra Mussel, Dreissena polymorpha: A Resource for Invasive Species Research.</title>
        <authorList>
            <person name="McCartney M.A."/>
            <person name="Auch B."/>
            <person name="Kono T."/>
            <person name="Mallez S."/>
            <person name="Zhang Y."/>
            <person name="Obille A."/>
            <person name="Becker A."/>
            <person name="Abrahante J.E."/>
            <person name="Garbe J."/>
            <person name="Badalamenti J.P."/>
            <person name="Herman A."/>
            <person name="Mangelson H."/>
            <person name="Liachko I."/>
            <person name="Sullivan S."/>
            <person name="Sone E.D."/>
            <person name="Koren S."/>
            <person name="Silverstein K.A.T."/>
            <person name="Beckman K.B."/>
            <person name="Gohl D.M."/>
        </authorList>
    </citation>
    <scope>NUCLEOTIDE SEQUENCE</scope>
    <source>
        <strain evidence="1">Duluth1</strain>
        <tissue evidence="1">Whole animal</tissue>
    </source>
</reference>
<dbReference type="EMBL" id="JAIWYP010000012">
    <property type="protein sequence ID" value="KAH3726736.1"/>
    <property type="molecule type" value="Genomic_DNA"/>
</dbReference>
<name>A0A9D4CL70_DREPO</name>
<evidence type="ECO:0000313" key="2">
    <source>
        <dbReference type="Proteomes" id="UP000828390"/>
    </source>
</evidence>
<dbReference type="AlphaFoldDB" id="A0A9D4CL70"/>
<reference evidence="1" key="2">
    <citation type="submission" date="2020-11" db="EMBL/GenBank/DDBJ databases">
        <authorList>
            <person name="McCartney M.A."/>
            <person name="Auch B."/>
            <person name="Kono T."/>
            <person name="Mallez S."/>
            <person name="Becker A."/>
            <person name="Gohl D.M."/>
            <person name="Silverstein K.A.T."/>
            <person name="Koren S."/>
            <person name="Bechman K.B."/>
            <person name="Herman A."/>
            <person name="Abrahante J.E."/>
            <person name="Garbe J."/>
        </authorList>
    </citation>
    <scope>NUCLEOTIDE SEQUENCE</scope>
    <source>
        <strain evidence="1">Duluth1</strain>
        <tissue evidence="1">Whole animal</tissue>
    </source>
</reference>